<dbReference type="AlphaFoldDB" id="A0A1F7FAS8"/>
<protein>
    <recommendedName>
        <fullName evidence="4">DUF4468 domain-containing protein</fullName>
    </recommendedName>
</protein>
<organism evidence="2 3">
    <name type="scientific">Candidatus Raymondbacteria bacterium RIFOXYD12_FULL_49_13</name>
    <dbReference type="NCBI Taxonomy" id="1817890"/>
    <lineage>
        <taxon>Bacteria</taxon>
        <taxon>Raymondiibacteriota</taxon>
    </lineage>
</organism>
<reference evidence="2 3" key="1">
    <citation type="journal article" date="2016" name="Nat. Commun.">
        <title>Thousands of microbial genomes shed light on interconnected biogeochemical processes in an aquifer system.</title>
        <authorList>
            <person name="Anantharaman K."/>
            <person name="Brown C.T."/>
            <person name="Hug L.A."/>
            <person name="Sharon I."/>
            <person name="Castelle C.J."/>
            <person name="Probst A.J."/>
            <person name="Thomas B.C."/>
            <person name="Singh A."/>
            <person name="Wilkins M.J."/>
            <person name="Karaoz U."/>
            <person name="Brodie E.L."/>
            <person name="Williams K.H."/>
            <person name="Hubbard S.S."/>
            <person name="Banfield J.F."/>
        </authorList>
    </citation>
    <scope>NUCLEOTIDE SEQUENCE [LARGE SCALE GENOMIC DNA]</scope>
</reference>
<evidence type="ECO:0000256" key="1">
    <source>
        <dbReference type="SAM" id="SignalP"/>
    </source>
</evidence>
<accession>A0A1F7FAS8</accession>
<name>A0A1F7FAS8_UNCRA</name>
<feature type="chain" id="PRO_5009528545" description="DUF4468 domain-containing protein" evidence="1">
    <location>
        <begin position="22"/>
        <end position="157"/>
    </location>
</feature>
<feature type="signal peptide" evidence="1">
    <location>
        <begin position="1"/>
        <end position="21"/>
    </location>
</feature>
<gene>
    <name evidence="2" type="ORF">A2519_11770</name>
</gene>
<keyword evidence="1" id="KW-0732">Signal</keyword>
<comment type="caution">
    <text evidence="2">The sequence shown here is derived from an EMBL/GenBank/DDBJ whole genome shotgun (WGS) entry which is preliminary data.</text>
</comment>
<evidence type="ECO:0008006" key="4">
    <source>
        <dbReference type="Google" id="ProtNLM"/>
    </source>
</evidence>
<dbReference type="EMBL" id="MFYX01000085">
    <property type="protein sequence ID" value="OGK03586.1"/>
    <property type="molecule type" value="Genomic_DNA"/>
</dbReference>
<proteinExistence type="predicted"/>
<evidence type="ECO:0000313" key="2">
    <source>
        <dbReference type="EMBL" id="OGK03586.1"/>
    </source>
</evidence>
<sequence>MKHMKLYLAFSLVVAILCAGCAPDFTFSRKGLEIPMTTATDQTVKDLTSIAVGILTEDNFIVEHANADVGLVTTEWGGIHLGMWTFARIRFSINILKDLKAIKIRPTVEYRTLFSSWVDANGLPIAKKHQNKINDYLTSVSERLYKRFSARLGEQTP</sequence>
<dbReference type="Proteomes" id="UP000179243">
    <property type="component" value="Unassembled WGS sequence"/>
</dbReference>
<evidence type="ECO:0000313" key="3">
    <source>
        <dbReference type="Proteomes" id="UP000179243"/>
    </source>
</evidence>